<dbReference type="PANTHER" id="PTHR30386">
    <property type="entry name" value="MEMBRANE FUSION SUBUNIT OF EMRAB-TOLC MULTIDRUG EFFLUX PUMP"/>
    <property type="match status" value="1"/>
</dbReference>
<evidence type="ECO:0000256" key="1">
    <source>
        <dbReference type="SAM" id="Coils"/>
    </source>
</evidence>
<dbReference type="InterPro" id="IPR058982">
    <property type="entry name" value="Beta-barrel_AprE"/>
</dbReference>
<protein>
    <submittedName>
        <fullName evidence="3">HlyD family efflux transporter periplasmic adaptor subunit</fullName>
    </submittedName>
</protein>
<keyword evidence="4" id="KW-1185">Reference proteome</keyword>
<dbReference type="Proteomes" id="UP001486626">
    <property type="component" value="Unassembled WGS sequence"/>
</dbReference>
<dbReference type="EMBL" id="JAQJCQ010000014">
    <property type="protein sequence ID" value="MEL4892859.1"/>
    <property type="molecule type" value="Genomic_DNA"/>
</dbReference>
<dbReference type="PRINTS" id="PR01490">
    <property type="entry name" value="RTXTOXIND"/>
</dbReference>
<accession>A0ABU9LDL5</accession>
<dbReference type="SUPFAM" id="SSF51230">
    <property type="entry name" value="Single hybrid motif"/>
    <property type="match status" value="1"/>
</dbReference>
<dbReference type="InterPro" id="IPR050739">
    <property type="entry name" value="MFP"/>
</dbReference>
<dbReference type="Gene3D" id="2.40.50.100">
    <property type="match status" value="1"/>
</dbReference>
<dbReference type="SUPFAM" id="SSF56954">
    <property type="entry name" value="Outer membrane efflux proteins (OEP)"/>
    <property type="match status" value="1"/>
</dbReference>
<dbReference type="Pfam" id="PF26002">
    <property type="entry name" value="Beta-barrel_AprE"/>
    <property type="match status" value="1"/>
</dbReference>
<evidence type="ECO:0000313" key="4">
    <source>
        <dbReference type="Proteomes" id="UP001486626"/>
    </source>
</evidence>
<proteinExistence type="predicted"/>
<keyword evidence="1" id="KW-0175">Coiled coil</keyword>
<sequence>MWLFFGHYTQRVHVTGLLVPRAGLISLTANTLGVIDHVGVAEGDRVASGQVLVSLSGEHTSKALGNTAASVSAQLQRQAGSLRQDIGDTQRLEDKQAEDNRTQQSALKEQLTQIDAQIAIEKKQMQLVQELVNKWSGLVAGGYIPALQVEQEQSALLADESQLRSLQQQRASTQQQLSVLNDQLNQLPLAVSAKLNDLRRQLAQVEQTLAQNEAARASELRAPASGTVSTLLVKPGASVALGQPLLAIVPDGSALQAQILVPSQAVGFVHPGIQVTLHYQAFPYQKFGLHHGVVSSVSRSALTPGEVTLLLGGGNPPSSDPLYLARVDLADQNVEAYGRKEPLRPGMALDADMLLDRRRIVEWIFEPLYGMGHRWSSGA</sequence>
<evidence type="ECO:0000313" key="3">
    <source>
        <dbReference type="EMBL" id="MEL4892859.1"/>
    </source>
</evidence>
<gene>
    <name evidence="3" type="ORF">PIQ37_15670</name>
</gene>
<reference evidence="3 4" key="1">
    <citation type="journal article" date="2024" name="FEMS Microbiol. Lett.">
        <title>Xanthomonas protegens sp. nov., a novel rice seed-associated bacterium, provides in vivo protection against X. oryzae pv. oryzae, the bacterial leaf blight pathogen.</title>
        <authorList>
            <person name="Rana R."/>
            <person name="Sharma A."/>
            <person name="Madhavan V.N."/>
            <person name="Korpole S."/>
            <person name="Sonti R.V."/>
            <person name="Patel H.K."/>
            <person name="Patil P.B."/>
        </authorList>
    </citation>
    <scope>NUCLEOTIDE SEQUENCE [LARGE SCALE GENOMIC DNA]</scope>
    <source>
        <strain evidence="3 4">PPL118</strain>
    </source>
</reference>
<feature type="coiled-coil region" evidence="1">
    <location>
        <begin position="149"/>
        <end position="215"/>
    </location>
</feature>
<dbReference type="RefSeq" id="WP_342074157.1">
    <property type="nucleotide sequence ID" value="NZ_JAQJCQ010000014.1"/>
</dbReference>
<name>A0ABU9LDL5_9XANT</name>
<comment type="caution">
    <text evidence="3">The sequence shown here is derived from an EMBL/GenBank/DDBJ whole genome shotgun (WGS) entry which is preliminary data.</text>
</comment>
<dbReference type="PANTHER" id="PTHR30386:SF28">
    <property type="entry name" value="EXPORTED PROTEIN"/>
    <property type="match status" value="1"/>
</dbReference>
<dbReference type="InterPro" id="IPR011053">
    <property type="entry name" value="Single_hybrid_motif"/>
</dbReference>
<feature type="domain" description="AprE-like beta-barrel" evidence="2">
    <location>
        <begin position="257"/>
        <end position="353"/>
    </location>
</feature>
<organism evidence="3 4">
    <name type="scientific">Xanthomonas protegens</name>
    <dbReference type="NCBI Taxonomy" id="3380705"/>
    <lineage>
        <taxon>Bacteria</taxon>
        <taxon>Pseudomonadati</taxon>
        <taxon>Pseudomonadota</taxon>
        <taxon>Gammaproteobacteria</taxon>
        <taxon>Lysobacterales</taxon>
        <taxon>Lysobacteraceae</taxon>
        <taxon>Xanthomonas</taxon>
    </lineage>
</organism>
<evidence type="ECO:0000259" key="2">
    <source>
        <dbReference type="Pfam" id="PF26002"/>
    </source>
</evidence>